<proteinExistence type="predicted"/>
<evidence type="ECO:0000313" key="2">
    <source>
        <dbReference type="EMBL" id="USI72093.1"/>
    </source>
</evidence>
<dbReference type="InterPro" id="IPR037523">
    <property type="entry name" value="VOC_core"/>
</dbReference>
<dbReference type="EMBL" id="CP084930">
    <property type="protein sequence ID" value="USI72093.1"/>
    <property type="molecule type" value="Genomic_DNA"/>
</dbReference>
<dbReference type="PANTHER" id="PTHR33993:SF1">
    <property type="entry name" value="GLYOXALASE FAMILY PROTEIN"/>
    <property type="match status" value="1"/>
</dbReference>
<dbReference type="PANTHER" id="PTHR33993">
    <property type="entry name" value="GLYOXALASE-RELATED"/>
    <property type="match status" value="1"/>
</dbReference>
<gene>
    <name evidence="2" type="ORF">LHA26_12360</name>
</gene>
<name>A0ABY4X5D6_9SPHN</name>
<dbReference type="Proteomes" id="UP001056937">
    <property type="component" value="Chromosome 1"/>
</dbReference>
<dbReference type="InterPro" id="IPR004360">
    <property type="entry name" value="Glyas_Fos-R_dOase_dom"/>
</dbReference>
<evidence type="ECO:0000259" key="1">
    <source>
        <dbReference type="PROSITE" id="PS51819"/>
    </source>
</evidence>
<keyword evidence="3" id="KW-1185">Reference proteome</keyword>
<protein>
    <submittedName>
        <fullName evidence="2">VOC family protein</fullName>
    </submittedName>
</protein>
<evidence type="ECO:0000313" key="3">
    <source>
        <dbReference type="Proteomes" id="UP001056937"/>
    </source>
</evidence>
<organism evidence="2 3">
    <name type="scientific">Sphingomonas morindae</name>
    <dbReference type="NCBI Taxonomy" id="1541170"/>
    <lineage>
        <taxon>Bacteria</taxon>
        <taxon>Pseudomonadati</taxon>
        <taxon>Pseudomonadota</taxon>
        <taxon>Alphaproteobacteria</taxon>
        <taxon>Sphingomonadales</taxon>
        <taxon>Sphingomonadaceae</taxon>
        <taxon>Sphingomonas</taxon>
    </lineage>
</organism>
<dbReference type="InterPro" id="IPR029068">
    <property type="entry name" value="Glyas_Bleomycin-R_OHBP_Dase"/>
</dbReference>
<dbReference type="PROSITE" id="PS51819">
    <property type="entry name" value="VOC"/>
    <property type="match status" value="1"/>
</dbReference>
<feature type="domain" description="VOC" evidence="1">
    <location>
        <begin position="3"/>
        <end position="107"/>
    </location>
</feature>
<dbReference type="SUPFAM" id="SSF54593">
    <property type="entry name" value="Glyoxalase/Bleomycin resistance protein/Dihydroxybiphenyl dioxygenase"/>
    <property type="match status" value="1"/>
</dbReference>
<dbReference type="Pfam" id="PF00903">
    <property type="entry name" value="Glyoxalase"/>
    <property type="match status" value="1"/>
</dbReference>
<reference evidence="2" key="1">
    <citation type="journal article" date="2022" name="Toxins">
        <title>Genomic Analysis of Sphingopyxis sp. USTB-05 for Biodegrading Cyanobacterial Hepatotoxins.</title>
        <authorList>
            <person name="Liu C."/>
            <person name="Xu Q."/>
            <person name="Zhao Z."/>
            <person name="Zhang H."/>
            <person name="Liu X."/>
            <person name="Yin C."/>
            <person name="Liu Y."/>
            <person name="Yan H."/>
        </authorList>
    </citation>
    <scope>NUCLEOTIDE SEQUENCE</scope>
    <source>
        <strain evidence="2">NBD5</strain>
    </source>
</reference>
<accession>A0ABY4X5D6</accession>
<dbReference type="Gene3D" id="3.10.180.10">
    <property type="entry name" value="2,3-Dihydroxybiphenyl 1,2-Dioxygenase, domain 1"/>
    <property type="match status" value="1"/>
</dbReference>
<dbReference type="InterPro" id="IPR052164">
    <property type="entry name" value="Anthracycline_SecMetBiosynth"/>
</dbReference>
<dbReference type="RefSeq" id="WP_252165902.1">
    <property type="nucleotide sequence ID" value="NZ_CP084930.1"/>
</dbReference>
<sequence length="108" mass="10994">MARINYVELGAGDVAAARAFYEAVFGWRMQAFGPDYAATVSGDVDLGLDGAGGAAPLPVIAVADLAAAEAAVVAAGGAIVRPAFSFPGGRRFHFRDPAGNVLAAWVEE</sequence>